<proteinExistence type="predicted"/>
<protein>
    <recommendedName>
        <fullName evidence="2">Rab-GAP TBC domain-containing protein</fullName>
    </recommendedName>
</protein>
<dbReference type="OrthoDB" id="159449at2759"/>
<evidence type="ECO:0000313" key="3">
    <source>
        <dbReference type="EMBL" id="ODQ80544.1"/>
    </source>
</evidence>
<keyword evidence="1" id="KW-0175">Coiled coil</keyword>
<dbReference type="AlphaFoldDB" id="A0A1E3QSQ8"/>
<name>A0A1E3QSQ8_9ASCO</name>
<dbReference type="PROSITE" id="PS50086">
    <property type="entry name" value="TBC_RABGAP"/>
    <property type="match status" value="1"/>
</dbReference>
<dbReference type="PANTHER" id="PTHR47219">
    <property type="entry name" value="RAB GTPASE-ACTIVATING PROTEIN 1-LIKE"/>
    <property type="match status" value="1"/>
</dbReference>
<organism evidence="3 4">
    <name type="scientific">Babjeviella inositovora NRRL Y-12698</name>
    <dbReference type="NCBI Taxonomy" id="984486"/>
    <lineage>
        <taxon>Eukaryota</taxon>
        <taxon>Fungi</taxon>
        <taxon>Dikarya</taxon>
        <taxon>Ascomycota</taxon>
        <taxon>Saccharomycotina</taxon>
        <taxon>Pichiomycetes</taxon>
        <taxon>Serinales incertae sedis</taxon>
        <taxon>Babjeviella</taxon>
    </lineage>
</organism>
<evidence type="ECO:0000313" key="4">
    <source>
        <dbReference type="Proteomes" id="UP000094336"/>
    </source>
</evidence>
<dbReference type="GO" id="GO:0005096">
    <property type="term" value="F:GTPase activator activity"/>
    <property type="evidence" value="ECO:0007669"/>
    <property type="project" value="TreeGrafter"/>
</dbReference>
<evidence type="ECO:0000259" key="2">
    <source>
        <dbReference type="PROSITE" id="PS50086"/>
    </source>
</evidence>
<keyword evidence="4" id="KW-1185">Reference proteome</keyword>
<dbReference type="SUPFAM" id="SSF47923">
    <property type="entry name" value="Ypt/Rab-GAP domain of gyp1p"/>
    <property type="match status" value="2"/>
</dbReference>
<dbReference type="SMART" id="SM00164">
    <property type="entry name" value="TBC"/>
    <property type="match status" value="1"/>
</dbReference>
<dbReference type="GeneID" id="30146323"/>
<gene>
    <name evidence="3" type="ORF">BABINDRAFT_160814</name>
</gene>
<sequence>MSSDSHVIDWESLLEVEQSLCQTSLMVHLSSELDGPANGTLLMYEHLERVSPFIRSSLEDQFTMADLEKLLEVIHSPNADPRDTSAVCSDLEKQFWLVFVTNFSNSINTMPNYTKFMIYSIGIPTQQLRARIWGILTGGCDSFGRLNDVTFLKLYESIYYTAPHALSSSLTCTDFERSPSYKQILLDVNRTFPKVPFFQSEANQVKLLRILNAYSLYDLELGYCQGLAFLVGVLMYVLSHRDYTSETAMCDLENERILFVSLCKVMEINKSLRSIFDPQMSGINEWFTQFTEIARRALPQDLLAHLEVMEVDFKLFLSQWFLSFFGITCEFELLIKVVDLMILEGFKTTIFRVSTVLLLRNREILLGFFNQEQIYKFLLSKDIFTEYESDHMLLMHDLNALSASYFTSDALDEFSKPRAEVELKSRSVSPKRTSHTVAHSPISTNPVPSLLNSFSNTMKSTFKSFSQDAINQPQTSPKSTLRAVFGDVKAPYYAHTSQPDFSARSIYSISETESIGSDPDQELEGKSIVYGRKAERRGNLSIASLPDSSHFEEILRSMNSKLNQLEFRVSELERENMNSKVLLHKMMETFGTAKTENPVSETCGVDLPREEEPGLDTSAQLDCSSVYEDEDYPPVTPTANDGRSLLTVEKEAVLDEVRRYLEIAEV</sequence>
<dbReference type="Gene3D" id="1.10.472.80">
    <property type="entry name" value="Ypt/Rab-GAP domain of gyp1p, domain 3"/>
    <property type="match status" value="1"/>
</dbReference>
<evidence type="ECO:0000256" key="1">
    <source>
        <dbReference type="SAM" id="Coils"/>
    </source>
</evidence>
<accession>A0A1E3QSQ8</accession>
<dbReference type="PANTHER" id="PTHR47219:SF9">
    <property type="entry name" value="GTPASE ACTIVATING PROTEIN AND CENTROSOME-ASSOCIATED, ISOFORM B"/>
    <property type="match status" value="1"/>
</dbReference>
<dbReference type="EMBL" id="KV454429">
    <property type="protein sequence ID" value="ODQ80544.1"/>
    <property type="molecule type" value="Genomic_DNA"/>
</dbReference>
<dbReference type="InterPro" id="IPR035969">
    <property type="entry name" value="Rab-GAP_TBC_sf"/>
</dbReference>
<dbReference type="RefSeq" id="XP_018985872.1">
    <property type="nucleotide sequence ID" value="XM_019128470.1"/>
</dbReference>
<dbReference type="InterPro" id="IPR000195">
    <property type="entry name" value="Rab-GAP-TBC_dom"/>
</dbReference>
<feature type="coiled-coil region" evidence="1">
    <location>
        <begin position="555"/>
        <end position="582"/>
    </location>
</feature>
<dbReference type="GO" id="GO:0030427">
    <property type="term" value="C:site of polarized growth"/>
    <property type="evidence" value="ECO:0007669"/>
    <property type="project" value="UniProtKB-ARBA"/>
</dbReference>
<dbReference type="InterPro" id="IPR050302">
    <property type="entry name" value="Rab_GAP_TBC_domain"/>
</dbReference>
<dbReference type="GO" id="GO:0031267">
    <property type="term" value="F:small GTPase binding"/>
    <property type="evidence" value="ECO:0007669"/>
    <property type="project" value="TreeGrafter"/>
</dbReference>
<dbReference type="Pfam" id="PF00566">
    <property type="entry name" value="RabGAP-TBC"/>
    <property type="match status" value="1"/>
</dbReference>
<feature type="domain" description="Rab-GAP TBC" evidence="2">
    <location>
        <begin position="123"/>
        <end position="345"/>
    </location>
</feature>
<reference evidence="4" key="1">
    <citation type="submission" date="2016-05" db="EMBL/GenBank/DDBJ databases">
        <title>Comparative genomics of biotechnologically important yeasts.</title>
        <authorList>
            <consortium name="DOE Joint Genome Institute"/>
            <person name="Riley R."/>
            <person name="Haridas S."/>
            <person name="Wolfe K.H."/>
            <person name="Lopes M.R."/>
            <person name="Hittinger C.T."/>
            <person name="Goker M."/>
            <person name="Salamov A."/>
            <person name="Wisecaver J."/>
            <person name="Long T.M."/>
            <person name="Aerts A.L."/>
            <person name="Barry K."/>
            <person name="Choi C."/>
            <person name="Clum A."/>
            <person name="Coughlan A.Y."/>
            <person name="Deshpande S."/>
            <person name="Douglass A.P."/>
            <person name="Hanson S.J."/>
            <person name="Klenk H.-P."/>
            <person name="Labutti K."/>
            <person name="Lapidus A."/>
            <person name="Lindquist E."/>
            <person name="Lipzen A."/>
            <person name="Meier-Kolthoff J.P."/>
            <person name="Ohm R.A."/>
            <person name="Otillar R.P."/>
            <person name="Pangilinan J."/>
            <person name="Peng Y."/>
            <person name="Rokas A."/>
            <person name="Rosa C.A."/>
            <person name="Scheuner C."/>
            <person name="Sibirny A.A."/>
            <person name="Slot J.C."/>
            <person name="Stielow J.B."/>
            <person name="Sun H."/>
            <person name="Kurtzman C.P."/>
            <person name="Blackwell M."/>
            <person name="Grigoriev I.V."/>
            <person name="Jeffries T.W."/>
        </authorList>
    </citation>
    <scope>NUCLEOTIDE SEQUENCE [LARGE SCALE GENOMIC DNA]</scope>
    <source>
        <strain evidence="4">NRRL Y-12698</strain>
    </source>
</reference>
<dbReference type="Proteomes" id="UP000094336">
    <property type="component" value="Unassembled WGS sequence"/>
</dbReference>
<dbReference type="STRING" id="984486.A0A1E3QSQ8"/>
<dbReference type="Gene3D" id="1.10.8.270">
    <property type="entry name" value="putative rabgap domain of human tbc1 domain family member 14 like domains"/>
    <property type="match status" value="1"/>
</dbReference>